<organism evidence="1 2">
    <name type="scientific">Lasius platythorax</name>
    <dbReference type="NCBI Taxonomy" id="488582"/>
    <lineage>
        <taxon>Eukaryota</taxon>
        <taxon>Metazoa</taxon>
        <taxon>Ecdysozoa</taxon>
        <taxon>Arthropoda</taxon>
        <taxon>Hexapoda</taxon>
        <taxon>Insecta</taxon>
        <taxon>Pterygota</taxon>
        <taxon>Neoptera</taxon>
        <taxon>Endopterygota</taxon>
        <taxon>Hymenoptera</taxon>
        <taxon>Apocrita</taxon>
        <taxon>Aculeata</taxon>
        <taxon>Formicoidea</taxon>
        <taxon>Formicidae</taxon>
        <taxon>Formicinae</taxon>
        <taxon>Lasius</taxon>
        <taxon>Lasius</taxon>
    </lineage>
</organism>
<protein>
    <submittedName>
        <fullName evidence="1">Uncharacterized protein</fullName>
    </submittedName>
</protein>
<dbReference type="AlphaFoldDB" id="A0AAV2N552"/>
<accession>A0AAV2N552</accession>
<evidence type="ECO:0000313" key="1">
    <source>
        <dbReference type="EMBL" id="CAL1675170.1"/>
    </source>
</evidence>
<keyword evidence="2" id="KW-1185">Reference proteome</keyword>
<reference evidence="1" key="1">
    <citation type="submission" date="2024-04" db="EMBL/GenBank/DDBJ databases">
        <authorList>
            <consortium name="Molecular Ecology Group"/>
        </authorList>
    </citation>
    <scope>NUCLEOTIDE SEQUENCE</scope>
</reference>
<proteinExistence type="predicted"/>
<dbReference type="EMBL" id="OZ034833">
    <property type="protein sequence ID" value="CAL1675170.1"/>
    <property type="molecule type" value="Genomic_DNA"/>
</dbReference>
<gene>
    <name evidence="1" type="ORF">LPLAT_LOCUS1654</name>
</gene>
<dbReference type="Proteomes" id="UP001497644">
    <property type="component" value="Chromosome 10"/>
</dbReference>
<evidence type="ECO:0000313" key="2">
    <source>
        <dbReference type="Proteomes" id="UP001497644"/>
    </source>
</evidence>
<name>A0AAV2N552_9HYME</name>
<sequence>MNKGVCNISAFYATVSVAGQWAFPFIDTILPKPPRVVLVSKLQEIWCIYLNQHNHSLVLVLGTRSSFGGLFLPLFSFRDETL</sequence>